<dbReference type="EMBL" id="JACGLT010000004">
    <property type="protein sequence ID" value="MBA6152436.1"/>
    <property type="molecule type" value="Genomic_DNA"/>
</dbReference>
<organism evidence="1 2">
    <name type="scientific">Gelidibacter maritimus</name>
    <dbReference type="NCBI Taxonomy" id="2761487"/>
    <lineage>
        <taxon>Bacteria</taxon>
        <taxon>Pseudomonadati</taxon>
        <taxon>Bacteroidota</taxon>
        <taxon>Flavobacteriia</taxon>
        <taxon>Flavobacteriales</taxon>
        <taxon>Flavobacteriaceae</taxon>
        <taxon>Gelidibacter</taxon>
    </lineage>
</organism>
<proteinExistence type="predicted"/>
<comment type="caution">
    <text evidence="1">The sequence shown here is derived from an EMBL/GenBank/DDBJ whole genome shotgun (WGS) entry which is preliminary data.</text>
</comment>
<name>A0A7W2M4S2_9FLAO</name>
<dbReference type="PANTHER" id="PTHR12993:SF23">
    <property type="entry name" value="N-ACETYLGLUCOSAMINYLPHOSPHATIDYLINOSITOL DEACETYLASE"/>
    <property type="match status" value="1"/>
</dbReference>
<accession>A0A7W2M4S2</accession>
<dbReference type="PANTHER" id="PTHR12993">
    <property type="entry name" value="N-ACETYLGLUCOSAMINYL-PHOSPHATIDYLINOSITOL DE-N-ACETYLASE-RELATED"/>
    <property type="match status" value="1"/>
</dbReference>
<dbReference type="Proteomes" id="UP000541857">
    <property type="component" value="Unassembled WGS sequence"/>
</dbReference>
<sequence length="841" mass="94419">MFRPYFFILITLFYCFSTQAQHPKKPTSSEIYQAIEKLNFLGSVLYVAAHPDDENTRLIAHMANGVKARTAYLSLTRGDGGQNLIGPELKELLGVIRTQELLAARGIDGGEQLFSRADDFGYSKHPDETLAIWNEKEVLSDVVWAIRKFQPDIIINRFDHRSPGTTHGHHTSSAMLSVEAFDSAADPSKFPNQLQSVDIWQAKREFFNTSWWFYGSKEKFDAADKTNQYAVDVGDFYPALGLSNPEIAALSRSAHKSQGFGNTGTRGSDFEYLELIKGDAPKDKNNIFEGIDTSWNRVKGGKRIGVLLKEVQDNYDFKNPSASIPKLIEAYRLVQQLENSHWKAIKSEDLKDVIAACAGLFMEAVAASNFATKNSNVKLKLEAINRSPQNMVLSAIVLSDGTSIPKNTELKFNDSHQYESQIHIPATASYSTPYWLENKGTLGMYKVDDQQLIGLPETPKTTTATFNISIEGEMLAYTKPVIYKINDPVKGEVYKPFEIVPEASAHIAEPVIIFADEQQKDIQVVVKANRKNLEGYVQLAYPKGWQVYPEKQNIAISNKGEEHILNFTVIPSKNQSEGLLTPMVHIGNNVFTKKLVEINYDHIPFQMVLLPSESKVVRLDIKKKGENIGYIEGAGDVVPESLRQIGYHVTIIKPEDITAENLDRFDAIVVGIRAYNTVDALKFKQQQLFNFVEQGGNLIIQYNTSGGLVVDDLAPYPLELSRDRVTDENSEVVLLNTSNELLNYPNKITQRDFEGWVQERGLYFPDKWSKEFTPLLSMHDKGESPKEGSLLVAKYGKGHYIYTGLSFFREFPEGVAGAYRLFANMLSVGKKTPKADDQLKN</sequence>
<dbReference type="InterPro" id="IPR029062">
    <property type="entry name" value="Class_I_gatase-like"/>
</dbReference>
<keyword evidence="2" id="KW-1185">Reference proteome</keyword>
<dbReference type="GO" id="GO:0000225">
    <property type="term" value="F:N-acetylglucosaminylphosphatidylinositol deacetylase activity"/>
    <property type="evidence" value="ECO:0007669"/>
    <property type="project" value="TreeGrafter"/>
</dbReference>
<dbReference type="SUPFAM" id="SSF52317">
    <property type="entry name" value="Class I glutamine amidotransferase-like"/>
    <property type="match status" value="1"/>
</dbReference>
<dbReference type="InterPro" id="IPR024078">
    <property type="entry name" value="LmbE-like_dom_sf"/>
</dbReference>
<dbReference type="AlphaFoldDB" id="A0A7W2M4S2"/>
<dbReference type="Gene3D" id="3.40.50.10320">
    <property type="entry name" value="LmbE-like"/>
    <property type="match status" value="1"/>
</dbReference>
<gene>
    <name evidence="1" type="ORF">H3Z82_06830</name>
</gene>
<dbReference type="CDD" id="cd03143">
    <property type="entry name" value="A4_beta-galactosidase_middle_domain"/>
    <property type="match status" value="1"/>
</dbReference>
<protein>
    <submittedName>
        <fullName evidence="1">PIG-L family deacetylase</fullName>
    </submittedName>
</protein>
<evidence type="ECO:0000313" key="1">
    <source>
        <dbReference type="EMBL" id="MBA6152436.1"/>
    </source>
</evidence>
<evidence type="ECO:0000313" key="2">
    <source>
        <dbReference type="Proteomes" id="UP000541857"/>
    </source>
</evidence>
<reference evidence="1 2" key="1">
    <citation type="submission" date="2020-07" db="EMBL/GenBank/DDBJ databases">
        <title>Bacterium isolated from marine sediment.</title>
        <authorList>
            <person name="Shang D."/>
        </authorList>
    </citation>
    <scope>NUCLEOTIDE SEQUENCE [LARGE SCALE GENOMIC DNA]</scope>
    <source>
        <strain evidence="1 2">F6074</strain>
    </source>
</reference>
<dbReference type="InterPro" id="IPR003737">
    <property type="entry name" value="GlcNAc_PI_deacetylase-related"/>
</dbReference>
<dbReference type="Pfam" id="PF02585">
    <property type="entry name" value="PIG-L"/>
    <property type="match status" value="1"/>
</dbReference>
<dbReference type="RefSeq" id="WP_182204028.1">
    <property type="nucleotide sequence ID" value="NZ_JACGLT010000004.1"/>
</dbReference>
<dbReference type="SUPFAM" id="SSF102588">
    <property type="entry name" value="LmbE-like"/>
    <property type="match status" value="1"/>
</dbReference>